<reference evidence="2" key="1">
    <citation type="submission" date="2023-10" db="EMBL/GenBank/DDBJ databases">
        <authorList>
            <person name="Chen Y."/>
            <person name="Shah S."/>
            <person name="Dougan E. K."/>
            <person name="Thang M."/>
            <person name="Chan C."/>
        </authorList>
    </citation>
    <scope>NUCLEOTIDE SEQUENCE [LARGE SCALE GENOMIC DNA]</scope>
</reference>
<gene>
    <name evidence="2" type="ORF">PCOR1329_LOCUS54887</name>
</gene>
<dbReference type="EMBL" id="CAUYUJ010016717">
    <property type="protein sequence ID" value="CAK0868119.1"/>
    <property type="molecule type" value="Genomic_DNA"/>
</dbReference>
<sequence>MAAPEQLVLARLLFSDDAYWDWWAASPGVAGAISPGALLHVCADEPCGVEAPAGCDELIHVSDARRLEAEDIAEVFSNCLPRNPDAIWPADLLKPRAARLAAPRRAARPRKDSAAPPTPGAAGPRAARRTAVGHDAPVDGLVGDSVLTARVASPPLDLEPAREELRARLAAARNRFASAAPGTAAAGAFLGSAKAAPSEGKPKKRGLVEVLAERMAKVAKGPSAEATRGSSGPAAAAAAGGGAVGEGAKELATALVAVLKSSAAQVRCRQMAQDQPGKLSELTLMQVAEFLGAVEGDAAVGPTTALVLRCLLTIYLPQNPAQQIGVAACREMRTLAEAIDFLLQGKIPQAPDILTQRLKAAQVAVGDGRWGAAKWLELAPAKDEPTTLRDEEEEMIRSVELGGLKLEGSAKGSAKDGERSPRRRVAQLDETATKLPAGGSQAPLNFKAARAACPKKGGEASKGHEARVRKYMTESRGQSSGSLLASEDFPWLEAEGARSRFAAGAPPSGGQQRGLASTSLLDGARGLLAAGCAARDAEAWRDEVAVQFSTTTASVDMAAHLAQLFERHPGGTSFERMCRVAEKTWLLLTVTALNFTYSGRCKEGWRHRPTLPRVVQQATGFLKSRVVDFSGGPFEQASVPAADAALSGATVDLTQASPWLAAARACRGAGRSGFRGADVAEWLASPEKALLPEADWPDPMPRAKVNVADVAGWRELAVHLVKLGVFAVLSEDQLVRVRGEPLLNGLFAVEKKGKPGPGAGRSTRLILNMVPGNALLKPHVGEASLLAASTIWVSLHVPEGRRPERRLYIASAVIAMGWVLAALVSQHLHRRLCRLLPPRGAGLLPELELRKDEARLIVELGSGREAGWWQACIDDVDAPEIVDEARARQFVGTEAVCQQRVRERHRRACAAYSAEKAHLRETRVERMGADVDGAGGRLAAPGPMVLSTAAFCPATLSQERVPWRVCMMALGKLARALEFRRPLFGLLNSAWPLSTARSTVRYNAEMVEELSLGLMLLPTAATSLRAGIKGMVTVSGASEFGGGVCASTSLRGEAAPAFKSMSQVADHLGVGARLLNMPVDPRCPWTVSIPGVPRAVVLKVLNVLVVGLFDGVGGLAASLSMLPVRIVADVTAETDAKARQVVRLCWPAGAIDWGDVARVGENLVQDLFDAFSETVGACVAGAGSPCQDLSRLNSSGGGLHGRESSLFYEVPRVFRLLQQAFGRRFYSLLEVAGMTDENVKAMSSCMAVQPYLICSSVMAPCRRPRLFWLSWQVQVAPPLRLADKGCYLVVMADNGPLRDIEREARARWQADSLRYHAALCEDNNLAQDCSGGQSGRLPSCTERERLLGFDVSYTAAATKGSNPQAAPDARAFLLGNRFGVYAVAWDLQHAPLAESALARPMSAPEIARIGQCRGAWDQRGCFEDSSGDPNTGGRPRSSLGVFAWRWRVALSTAWPRETHALINV</sequence>
<evidence type="ECO:0000313" key="3">
    <source>
        <dbReference type="Proteomes" id="UP001189429"/>
    </source>
</evidence>
<dbReference type="Gene3D" id="3.40.50.150">
    <property type="entry name" value="Vaccinia Virus protein VP39"/>
    <property type="match status" value="1"/>
</dbReference>
<dbReference type="SUPFAM" id="SSF53335">
    <property type="entry name" value="S-adenosyl-L-methionine-dependent methyltransferases"/>
    <property type="match status" value="1"/>
</dbReference>
<proteinExistence type="predicted"/>
<evidence type="ECO:0008006" key="4">
    <source>
        <dbReference type="Google" id="ProtNLM"/>
    </source>
</evidence>
<comment type="caution">
    <text evidence="2">The sequence shown here is derived from an EMBL/GenBank/DDBJ whole genome shotgun (WGS) entry which is preliminary data.</text>
</comment>
<feature type="region of interest" description="Disordered" evidence="1">
    <location>
        <begin position="99"/>
        <end position="129"/>
    </location>
</feature>
<evidence type="ECO:0000313" key="2">
    <source>
        <dbReference type="EMBL" id="CAK0868119.1"/>
    </source>
</evidence>
<name>A0ABN9V5K0_9DINO</name>
<evidence type="ECO:0000256" key="1">
    <source>
        <dbReference type="SAM" id="MobiDB-lite"/>
    </source>
</evidence>
<dbReference type="InterPro" id="IPR029063">
    <property type="entry name" value="SAM-dependent_MTases_sf"/>
</dbReference>
<keyword evidence="3" id="KW-1185">Reference proteome</keyword>
<organism evidence="2 3">
    <name type="scientific">Prorocentrum cordatum</name>
    <dbReference type="NCBI Taxonomy" id="2364126"/>
    <lineage>
        <taxon>Eukaryota</taxon>
        <taxon>Sar</taxon>
        <taxon>Alveolata</taxon>
        <taxon>Dinophyceae</taxon>
        <taxon>Prorocentrales</taxon>
        <taxon>Prorocentraceae</taxon>
        <taxon>Prorocentrum</taxon>
    </lineage>
</organism>
<accession>A0ABN9V5K0</accession>
<protein>
    <recommendedName>
        <fullName evidence="4">RNA-directed RNA polymerase</fullName>
    </recommendedName>
</protein>
<dbReference type="Proteomes" id="UP001189429">
    <property type="component" value="Unassembled WGS sequence"/>
</dbReference>